<accession>A0A0G0NY92</accession>
<name>A0A0G0NY92_9BACT</name>
<gene>
    <name evidence="1" type="ORF">UT15_C0004G0007</name>
</gene>
<reference evidence="1 2" key="1">
    <citation type="journal article" date="2015" name="Nature">
        <title>rRNA introns, odd ribosomes, and small enigmatic genomes across a large radiation of phyla.</title>
        <authorList>
            <person name="Brown C.T."/>
            <person name="Hug L.A."/>
            <person name="Thomas B.C."/>
            <person name="Sharon I."/>
            <person name="Castelle C.J."/>
            <person name="Singh A."/>
            <person name="Wilkins M.J."/>
            <person name="Williams K.H."/>
            <person name="Banfield J.F."/>
        </authorList>
    </citation>
    <scope>NUCLEOTIDE SEQUENCE [LARGE SCALE GENOMIC DNA]</scope>
</reference>
<evidence type="ECO:0008006" key="3">
    <source>
        <dbReference type="Google" id="ProtNLM"/>
    </source>
</evidence>
<dbReference type="Proteomes" id="UP000033862">
    <property type="component" value="Unassembled WGS sequence"/>
</dbReference>
<evidence type="ECO:0000313" key="2">
    <source>
        <dbReference type="Proteomes" id="UP000033862"/>
    </source>
</evidence>
<organism evidence="1 2">
    <name type="scientific">Berkelbacteria bacterium GW2011_GWA1_39_10</name>
    <dbReference type="NCBI Taxonomy" id="1618332"/>
    <lineage>
        <taxon>Bacteria</taxon>
        <taxon>Candidatus Berkelbacteria</taxon>
    </lineage>
</organism>
<proteinExistence type="predicted"/>
<sequence length="130" mass="14821">MSYRVHQYHSKPSTEEKILTSIGRGLWWVISWMEIEQLLALGKPSNNARAVLEADKLLDHILKGLRTPGLTMGDRLKASHNKFSPEAYDAAWKAHKIRNELVHNSTFELMDFSAKSAISNFEKAIDELTK</sequence>
<dbReference type="EMBL" id="LBVS01000004">
    <property type="protein sequence ID" value="KKQ90784.1"/>
    <property type="molecule type" value="Genomic_DNA"/>
</dbReference>
<dbReference type="STRING" id="1618332.UT15_C0004G0007"/>
<dbReference type="AlphaFoldDB" id="A0A0G0NY92"/>
<protein>
    <recommendedName>
        <fullName evidence="3">DUF4145 domain-containing protein</fullName>
    </recommendedName>
</protein>
<evidence type="ECO:0000313" key="1">
    <source>
        <dbReference type="EMBL" id="KKQ90784.1"/>
    </source>
</evidence>
<comment type="caution">
    <text evidence="1">The sequence shown here is derived from an EMBL/GenBank/DDBJ whole genome shotgun (WGS) entry which is preliminary data.</text>
</comment>